<dbReference type="Pfam" id="PF01548">
    <property type="entry name" value="DEDD_Tnp_IS110"/>
    <property type="match status" value="1"/>
</dbReference>
<dbReference type="PANTHER" id="PTHR33055:SF3">
    <property type="entry name" value="PUTATIVE TRANSPOSASE FOR IS117-RELATED"/>
    <property type="match status" value="1"/>
</dbReference>
<evidence type="ECO:0000313" key="3">
    <source>
        <dbReference type="Proteomes" id="UP001597368"/>
    </source>
</evidence>
<sequence>MSLALPRALMFVGVDWAVDEHAVCVMDPSGEVVTGFVIGHAADAIARLVRRPAKFGPAGQLPIAIGRPNGRLVDLLLEAGHPVVPVKPNAIKVWRESEGPSGAKNDLRNAEVVADYLRARQRRLRVAAPYSDHTKAVRTVVRTRGDLVEARVAATNQVSALLAAYWPGALALFADVESRISLEFLTRYPTPTSAARPAIKDLDRSTAAHLGEHPDGEVFTSLPRSGQINAAQMLTE</sequence>
<reference evidence="3" key="1">
    <citation type="journal article" date="2019" name="Int. J. Syst. Evol. Microbiol.">
        <title>The Global Catalogue of Microorganisms (GCM) 10K type strain sequencing project: providing services to taxonomists for standard genome sequencing and annotation.</title>
        <authorList>
            <consortium name="The Broad Institute Genomics Platform"/>
            <consortium name="The Broad Institute Genome Sequencing Center for Infectious Disease"/>
            <person name="Wu L."/>
            <person name="Ma J."/>
        </authorList>
    </citation>
    <scope>NUCLEOTIDE SEQUENCE [LARGE SCALE GENOMIC DNA]</scope>
    <source>
        <strain evidence="3">ICMP 6774ER</strain>
    </source>
</reference>
<keyword evidence="3" id="KW-1185">Reference proteome</keyword>
<dbReference type="RefSeq" id="WP_379575651.1">
    <property type="nucleotide sequence ID" value="NZ_JBHUFV010000043.1"/>
</dbReference>
<accession>A0ABW4T1C8</accession>
<comment type="caution">
    <text evidence="2">The sequence shown here is derived from an EMBL/GenBank/DDBJ whole genome shotgun (WGS) entry which is preliminary data.</text>
</comment>
<organism evidence="2 3">
    <name type="scientific">Nonomuraea mangrovi</name>
    <dbReference type="NCBI Taxonomy" id="2316207"/>
    <lineage>
        <taxon>Bacteria</taxon>
        <taxon>Bacillati</taxon>
        <taxon>Actinomycetota</taxon>
        <taxon>Actinomycetes</taxon>
        <taxon>Streptosporangiales</taxon>
        <taxon>Streptosporangiaceae</taxon>
        <taxon>Nonomuraea</taxon>
    </lineage>
</organism>
<dbReference type="InterPro" id="IPR047650">
    <property type="entry name" value="Transpos_IS110"/>
</dbReference>
<name>A0ABW4T1C8_9ACTN</name>
<evidence type="ECO:0000259" key="1">
    <source>
        <dbReference type="Pfam" id="PF01548"/>
    </source>
</evidence>
<proteinExistence type="predicted"/>
<dbReference type="PANTHER" id="PTHR33055">
    <property type="entry name" value="TRANSPOSASE FOR INSERTION SEQUENCE ELEMENT IS1111A"/>
    <property type="match status" value="1"/>
</dbReference>
<dbReference type="EMBL" id="JBHUFV010000043">
    <property type="protein sequence ID" value="MFD1935536.1"/>
    <property type="molecule type" value="Genomic_DNA"/>
</dbReference>
<dbReference type="InterPro" id="IPR002525">
    <property type="entry name" value="Transp_IS110-like_N"/>
</dbReference>
<protein>
    <submittedName>
        <fullName evidence="2">IS110 family transposase</fullName>
    </submittedName>
</protein>
<dbReference type="Proteomes" id="UP001597368">
    <property type="component" value="Unassembled WGS sequence"/>
</dbReference>
<feature type="domain" description="Transposase IS110-like N-terminal" evidence="1">
    <location>
        <begin position="12"/>
        <end position="167"/>
    </location>
</feature>
<evidence type="ECO:0000313" key="2">
    <source>
        <dbReference type="EMBL" id="MFD1935536.1"/>
    </source>
</evidence>
<gene>
    <name evidence="2" type="ORF">ACFSKW_29105</name>
</gene>